<dbReference type="PANTHER" id="PTHR46610">
    <property type="entry name" value="OS05G0181300 PROTEIN"/>
    <property type="match status" value="1"/>
</dbReference>
<feature type="transmembrane region" description="Helical" evidence="1">
    <location>
        <begin position="36"/>
        <end position="56"/>
    </location>
</feature>
<keyword evidence="1" id="KW-0812">Transmembrane</keyword>
<gene>
    <name evidence="2" type="ORF">URODEC1_LOCUS84098</name>
</gene>
<keyword evidence="1" id="KW-1133">Transmembrane helix</keyword>
<feature type="transmembrane region" description="Helical" evidence="1">
    <location>
        <begin position="102"/>
        <end position="122"/>
    </location>
</feature>
<dbReference type="AlphaFoldDB" id="A0ABC9DE81"/>
<dbReference type="Proteomes" id="UP001497457">
    <property type="component" value="Chromosome 33rd"/>
</dbReference>
<sequence>MADNRNNHGPNWVTTAGFGFLTLNSGLAIYRAKGDLASILFVAGSYLTLLLLFAYLRAYERAPPGSPERERARRAVWPLTTVLTLGFAWKVAAVMPSAVATAVVWGLAIATTVGGFLALFVVQA</sequence>
<organism evidence="2 3">
    <name type="scientific">Urochloa decumbens</name>
    <dbReference type="NCBI Taxonomy" id="240449"/>
    <lineage>
        <taxon>Eukaryota</taxon>
        <taxon>Viridiplantae</taxon>
        <taxon>Streptophyta</taxon>
        <taxon>Embryophyta</taxon>
        <taxon>Tracheophyta</taxon>
        <taxon>Spermatophyta</taxon>
        <taxon>Magnoliopsida</taxon>
        <taxon>Liliopsida</taxon>
        <taxon>Poales</taxon>
        <taxon>Poaceae</taxon>
        <taxon>PACMAD clade</taxon>
        <taxon>Panicoideae</taxon>
        <taxon>Panicodae</taxon>
        <taxon>Paniceae</taxon>
        <taxon>Melinidinae</taxon>
        <taxon>Urochloa</taxon>
    </lineage>
</organism>
<dbReference type="InterPro" id="IPR045501">
    <property type="entry name" value="DUF6490"/>
</dbReference>
<protein>
    <submittedName>
        <fullName evidence="2">Uncharacterized protein</fullName>
    </submittedName>
</protein>
<feature type="transmembrane region" description="Helical" evidence="1">
    <location>
        <begin position="12"/>
        <end position="30"/>
    </location>
</feature>
<keyword evidence="3" id="KW-1185">Reference proteome</keyword>
<dbReference type="EMBL" id="OZ075143">
    <property type="protein sequence ID" value="CAL5036732.1"/>
    <property type="molecule type" value="Genomic_DNA"/>
</dbReference>
<evidence type="ECO:0000256" key="1">
    <source>
        <dbReference type="SAM" id="Phobius"/>
    </source>
</evidence>
<feature type="transmembrane region" description="Helical" evidence="1">
    <location>
        <begin position="76"/>
        <end position="96"/>
    </location>
</feature>
<reference evidence="2 3" key="2">
    <citation type="submission" date="2024-10" db="EMBL/GenBank/DDBJ databases">
        <authorList>
            <person name="Ryan C."/>
        </authorList>
    </citation>
    <scope>NUCLEOTIDE SEQUENCE [LARGE SCALE GENOMIC DNA]</scope>
</reference>
<reference evidence="3" key="1">
    <citation type="submission" date="2024-06" db="EMBL/GenBank/DDBJ databases">
        <authorList>
            <person name="Ryan C."/>
        </authorList>
    </citation>
    <scope>NUCLEOTIDE SEQUENCE [LARGE SCALE GENOMIC DNA]</scope>
</reference>
<name>A0ABC9DE81_9POAL</name>
<dbReference type="PANTHER" id="PTHR46610:SF6">
    <property type="entry name" value="OS06G0147100 PROTEIN"/>
    <property type="match status" value="1"/>
</dbReference>
<keyword evidence="1" id="KW-0472">Membrane</keyword>
<proteinExistence type="predicted"/>
<accession>A0ABC9DE81</accession>
<evidence type="ECO:0000313" key="3">
    <source>
        <dbReference type="Proteomes" id="UP001497457"/>
    </source>
</evidence>
<dbReference type="Pfam" id="PF20100">
    <property type="entry name" value="DUF6490"/>
    <property type="match status" value="1"/>
</dbReference>
<evidence type="ECO:0000313" key="2">
    <source>
        <dbReference type="EMBL" id="CAL5036732.1"/>
    </source>
</evidence>